<dbReference type="InterPro" id="IPR016181">
    <property type="entry name" value="Acyl_CoA_acyltransferase"/>
</dbReference>
<feature type="domain" description="N-acetyltransferase" evidence="3">
    <location>
        <begin position="13"/>
        <end position="159"/>
    </location>
</feature>
<keyword evidence="2" id="KW-0012">Acyltransferase</keyword>
<dbReference type="SUPFAM" id="SSF55729">
    <property type="entry name" value="Acyl-CoA N-acyltransferases (Nat)"/>
    <property type="match status" value="1"/>
</dbReference>
<dbReference type="Proteomes" id="UP000295146">
    <property type="component" value="Unassembled WGS sequence"/>
</dbReference>
<organism evidence="4 5">
    <name type="scientific">Kribbella pratensis</name>
    <dbReference type="NCBI Taxonomy" id="2512112"/>
    <lineage>
        <taxon>Bacteria</taxon>
        <taxon>Bacillati</taxon>
        <taxon>Actinomycetota</taxon>
        <taxon>Actinomycetes</taxon>
        <taxon>Propionibacteriales</taxon>
        <taxon>Kribbellaceae</taxon>
        <taxon>Kribbella</taxon>
    </lineage>
</organism>
<dbReference type="PROSITE" id="PS51186">
    <property type="entry name" value="GNAT"/>
    <property type="match status" value="1"/>
</dbReference>
<evidence type="ECO:0000256" key="2">
    <source>
        <dbReference type="ARBA" id="ARBA00023315"/>
    </source>
</evidence>
<evidence type="ECO:0000259" key="3">
    <source>
        <dbReference type="PROSITE" id="PS51186"/>
    </source>
</evidence>
<comment type="caution">
    <text evidence="4">The sequence shown here is derived from an EMBL/GenBank/DDBJ whole genome shotgun (WGS) entry which is preliminary data.</text>
</comment>
<keyword evidence="5" id="KW-1185">Reference proteome</keyword>
<dbReference type="EMBL" id="SODP01000004">
    <property type="protein sequence ID" value="TDW60974.1"/>
    <property type="molecule type" value="Genomic_DNA"/>
</dbReference>
<dbReference type="GO" id="GO:0016747">
    <property type="term" value="F:acyltransferase activity, transferring groups other than amino-acyl groups"/>
    <property type="evidence" value="ECO:0007669"/>
    <property type="project" value="InterPro"/>
</dbReference>
<dbReference type="InterPro" id="IPR000182">
    <property type="entry name" value="GNAT_dom"/>
</dbReference>
<sequence>MVGRWVYWKGEGMGVRELAVEDWRRLWPLVKGFGTEFSEVESRGFFEELVEDPRWVALGYDDAGELIGYAVVQDYGTHLRAGRRHHGRLHDLYVMPGRRRGGVGRALMDAVAEWASTRVRHLEWQGHHERAAPFYEKLGYRGEPCPQPDYPTFEIDFGR</sequence>
<dbReference type="Gene3D" id="3.40.630.30">
    <property type="match status" value="1"/>
</dbReference>
<gene>
    <name evidence="4" type="ORF">EV653_7535</name>
</gene>
<reference evidence="4 5" key="1">
    <citation type="submission" date="2019-03" db="EMBL/GenBank/DDBJ databases">
        <title>Genomic Encyclopedia of Type Strains, Phase III (KMG-III): the genomes of soil and plant-associated and newly described type strains.</title>
        <authorList>
            <person name="Whitman W."/>
        </authorList>
    </citation>
    <scope>NUCLEOTIDE SEQUENCE [LARGE SCALE GENOMIC DNA]</scope>
    <source>
        <strain evidence="4 5">VKM Ac-2573</strain>
    </source>
</reference>
<evidence type="ECO:0000313" key="4">
    <source>
        <dbReference type="EMBL" id="TDW60974.1"/>
    </source>
</evidence>
<dbReference type="InterPro" id="IPR050832">
    <property type="entry name" value="Bact_Acetyltransf"/>
</dbReference>
<keyword evidence="1" id="KW-0808">Transferase</keyword>
<proteinExistence type="predicted"/>
<dbReference type="PANTHER" id="PTHR43877">
    <property type="entry name" value="AMINOALKYLPHOSPHONATE N-ACETYLTRANSFERASE-RELATED-RELATED"/>
    <property type="match status" value="1"/>
</dbReference>
<dbReference type="AlphaFoldDB" id="A0A4R8BT42"/>
<name>A0A4R8BT42_9ACTN</name>
<accession>A0A4R8BT42</accession>
<evidence type="ECO:0000256" key="1">
    <source>
        <dbReference type="ARBA" id="ARBA00022679"/>
    </source>
</evidence>
<dbReference type="Pfam" id="PF00583">
    <property type="entry name" value="Acetyltransf_1"/>
    <property type="match status" value="1"/>
</dbReference>
<evidence type="ECO:0000313" key="5">
    <source>
        <dbReference type="Proteomes" id="UP000295146"/>
    </source>
</evidence>
<protein>
    <submittedName>
        <fullName evidence="4">Acetyltransferase (GNAT) family protein</fullName>
    </submittedName>
</protein>